<accession>A0ABP7CJA0</accession>
<evidence type="ECO:0000313" key="1">
    <source>
        <dbReference type="EMBL" id="GAA3689911.1"/>
    </source>
</evidence>
<evidence type="ECO:0000313" key="2">
    <source>
        <dbReference type="Proteomes" id="UP001500752"/>
    </source>
</evidence>
<comment type="caution">
    <text evidence="1">The sequence shown here is derived from an EMBL/GenBank/DDBJ whole genome shotgun (WGS) entry which is preliminary data.</text>
</comment>
<organism evidence="1 2">
    <name type="scientific">Arthrobacter ginkgonis</name>
    <dbReference type="NCBI Taxonomy" id="1630594"/>
    <lineage>
        <taxon>Bacteria</taxon>
        <taxon>Bacillati</taxon>
        <taxon>Actinomycetota</taxon>
        <taxon>Actinomycetes</taxon>
        <taxon>Micrococcales</taxon>
        <taxon>Micrococcaceae</taxon>
        <taxon>Arthrobacter</taxon>
    </lineage>
</organism>
<dbReference type="EMBL" id="BAABEO010000019">
    <property type="protein sequence ID" value="GAA3689911.1"/>
    <property type="molecule type" value="Genomic_DNA"/>
</dbReference>
<evidence type="ECO:0008006" key="3">
    <source>
        <dbReference type="Google" id="ProtNLM"/>
    </source>
</evidence>
<sequence>MDAWLATGPATGKAIRTFFVRAKKVGANGRVEIGHCAAKGRPVVPQEQRLAGRREPLRQHLRNRRQVAFLHADAAGTRWSGDFDRRTEP</sequence>
<reference evidence="2" key="1">
    <citation type="journal article" date="2019" name="Int. J. Syst. Evol. Microbiol.">
        <title>The Global Catalogue of Microorganisms (GCM) 10K type strain sequencing project: providing services to taxonomists for standard genome sequencing and annotation.</title>
        <authorList>
            <consortium name="The Broad Institute Genomics Platform"/>
            <consortium name="The Broad Institute Genome Sequencing Center for Infectious Disease"/>
            <person name="Wu L."/>
            <person name="Ma J."/>
        </authorList>
    </citation>
    <scope>NUCLEOTIDE SEQUENCE [LARGE SCALE GENOMIC DNA]</scope>
    <source>
        <strain evidence="2">JCM 30742</strain>
    </source>
</reference>
<keyword evidence="2" id="KW-1185">Reference proteome</keyword>
<dbReference type="Proteomes" id="UP001500752">
    <property type="component" value="Unassembled WGS sequence"/>
</dbReference>
<gene>
    <name evidence="1" type="ORF">GCM10023081_29200</name>
</gene>
<protein>
    <recommendedName>
        <fullName evidence="3">Transposase</fullName>
    </recommendedName>
</protein>
<proteinExistence type="predicted"/>
<name>A0ABP7CJA0_9MICC</name>